<feature type="transmembrane region" description="Helical" evidence="2">
    <location>
        <begin position="58"/>
        <end position="78"/>
    </location>
</feature>
<name>A0A7S1FZH2_9STRA</name>
<keyword evidence="2" id="KW-1133">Transmembrane helix</keyword>
<protein>
    <submittedName>
        <fullName evidence="3">Uncharacterized protein</fullName>
    </submittedName>
</protein>
<keyword evidence="2" id="KW-0472">Membrane</keyword>
<proteinExistence type="predicted"/>
<feature type="compositionally biased region" description="Polar residues" evidence="1">
    <location>
        <begin position="167"/>
        <end position="177"/>
    </location>
</feature>
<keyword evidence="2" id="KW-0812">Transmembrane</keyword>
<evidence type="ECO:0000256" key="1">
    <source>
        <dbReference type="SAM" id="MobiDB-lite"/>
    </source>
</evidence>
<reference evidence="3" key="1">
    <citation type="submission" date="2021-01" db="EMBL/GenBank/DDBJ databases">
        <authorList>
            <person name="Corre E."/>
            <person name="Pelletier E."/>
            <person name="Niang G."/>
            <person name="Scheremetjew M."/>
            <person name="Finn R."/>
            <person name="Kale V."/>
            <person name="Holt S."/>
            <person name="Cochrane G."/>
            <person name="Meng A."/>
            <person name="Brown T."/>
            <person name="Cohen L."/>
        </authorList>
    </citation>
    <scope>NUCLEOTIDE SEQUENCE</scope>
    <source>
        <strain evidence="3">308</strain>
    </source>
</reference>
<accession>A0A7S1FZH2</accession>
<organism evidence="3">
    <name type="scientific">Corethron hystrix</name>
    <dbReference type="NCBI Taxonomy" id="216773"/>
    <lineage>
        <taxon>Eukaryota</taxon>
        <taxon>Sar</taxon>
        <taxon>Stramenopiles</taxon>
        <taxon>Ochrophyta</taxon>
        <taxon>Bacillariophyta</taxon>
        <taxon>Coscinodiscophyceae</taxon>
        <taxon>Corethrophycidae</taxon>
        <taxon>Corethrales</taxon>
        <taxon>Corethraceae</taxon>
        <taxon>Corethron</taxon>
    </lineage>
</organism>
<gene>
    <name evidence="3" type="ORF">CHYS00102_LOCUS24667</name>
</gene>
<evidence type="ECO:0000313" key="3">
    <source>
        <dbReference type="EMBL" id="CAD8897453.1"/>
    </source>
</evidence>
<dbReference type="AlphaFoldDB" id="A0A7S1FZH2"/>
<evidence type="ECO:0000256" key="2">
    <source>
        <dbReference type="SAM" id="Phobius"/>
    </source>
</evidence>
<dbReference type="EMBL" id="HBFR01033784">
    <property type="protein sequence ID" value="CAD8897453.1"/>
    <property type="molecule type" value="Transcribed_RNA"/>
</dbReference>
<feature type="region of interest" description="Disordered" evidence="1">
    <location>
        <begin position="164"/>
        <end position="185"/>
    </location>
</feature>
<sequence>MSSLSGVNSTSTLEHHANTIETLQRAVTNFQGSVQHVKDDLEDMYKHPNPSGWTDSEYVTAIVLFIMSTGCVIALLMLMKSSSANDIANDGNIHDYREMDKNDEQFKSYVKSFAESNYIEEYDDFSDIEIISSFQLQVLSDSFESKEIRNTLVYSREISNADESRDASQINENNSRANLEKNRAQHDTKKTMLKFKKFTKMSLGNLCKKTKRFFQE</sequence>